<dbReference type="SUPFAM" id="SSF46934">
    <property type="entry name" value="UBA-like"/>
    <property type="match status" value="1"/>
</dbReference>
<keyword evidence="7" id="KW-1185">Reference proteome</keyword>
<accession>A0A183GRR8</accession>
<protein>
    <recommendedName>
        <fullName evidence="4">Elongation factor Ts, mitochondrial</fullName>
        <shortName evidence="4">EF-Ts</shortName>
        <shortName evidence="4">EF-TsMt</shortName>
    </recommendedName>
</protein>
<evidence type="ECO:0000256" key="2">
    <source>
        <dbReference type="ARBA" id="ARBA00022768"/>
    </source>
</evidence>
<reference evidence="6 7" key="1">
    <citation type="submission" date="2018-11" db="EMBL/GenBank/DDBJ databases">
        <authorList>
            <consortium name="Pathogen Informatics"/>
        </authorList>
    </citation>
    <scope>NUCLEOTIDE SEQUENCE [LARGE SCALE GENOMIC DNA]</scope>
</reference>
<reference evidence="8" key="2">
    <citation type="submission" date="2019-09" db="UniProtKB">
        <authorList>
            <consortium name="WormBaseParasite"/>
        </authorList>
    </citation>
    <scope>IDENTIFICATION</scope>
</reference>
<dbReference type="Gene3D" id="1.10.8.10">
    <property type="entry name" value="DNA helicase RuvA subunit, C-terminal domain"/>
    <property type="match status" value="1"/>
</dbReference>
<dbReference type="PANTHER" id="PTHR11741">
    <property type="entry name" value="ELONGATION FACTOR TS"/>
    <property type="match status" value="1"/>
</dbReference>
<proteinExistence type="inferred from homology"/>
<organism evidence="7 8">
    <name type="scientific">Heligmosomoides polygyrus</name>
    <name type="common">Parasitic roundworm</name>
    <dbReference type="NCBI Taxonomy" id="6339"/>
    <lineage>
        <taxon>Eukaryota</taxon>
        <taxon>Metazoa</taxon>
        <taxon>Ecdysozoa</taxon>
        <taxon>Nematoda</taxon>
        <taxon>Chromadorea</taxon>
        <taxon>Rhabditida</taxon>
        <taxon>Rhabditina</taxon>
        <taxon>Rhabditomorpha</taxon>
        <taxon>Strongyloidea</taxon>
        <taxon>Heligmosomidae</taxon>
        <taxon>Heligmosomoides</taxon>
    </lineage>
</organism>
<evidence type="ECO:0000256" key="3">
    <source>
        <dbReference type="ARBA" id="ARBA00022917"/>
    </source>
</evidence>
<dbReference type="SUPFAM" id="SSF54713">
    <property type="entry name" value="Elongation factor Ts (EF-Ts), dimerisation domain"/>
    <property type="match status" value="1"/>
</dbReference>
<dbReference type="InterPro" id="IPR014039">
    <property type="entry name" value="Transl_elong_EFTs/EF1B_dimer"/>
</dbReference>
<dbReference type="GO" id="GO:0005739">
    <property type="term" value="C:mitochondrion"/>
    <property type="evidence" value="ECO:0007669"/>
    <property type="project" value="UniProtKB-SubCell"/>
</dbReference>
<feature type="domain" description="Translation elongation factor EFTs/EF1B dimerisation" evidence="5">
    <location>
        <begin position="67"/>
        <end position="187"/>
    </location>
</feature>
<comment type="function">
    <text evidence="4">Associates with the EF-Tu.GDP complex and induces the exchange of GDP to GTP. It remains bound to the aminoacyl-tRNA.EF-Tu.GTP complex up to the GTP hydrolysis stage on the ribosome.</text>
</comment>
<dbReference type="PROSITE" id="PS01127">
    <property type="entry name" value="EF_TS_2"/>
    <property type="match status" value="1"/>
</dbReference>
<dbReference type="InterPro" id="IPR036402">
    <property type="entry name" value="EF-Ts_dimer_sf"/>
</dbReference>
<dbReference type="Pfam" id="PF00889">
    <property type="entry name" value="EF_TS"/>
    <property type="match status" value="1"/>
</dbReference>
<dbReference type="CDD" id="cd14275">
    <property type="entry name" value="UBA_EF-Ts"/>
    <property type="match status" value="1"/>
</dbReference>
<keyword evidence="3 4" id="KW-0648">Protein biosynthesis</keyword>
<dbReference type="Gene3D" id="3.30.479.20">
    <property type="entry name" value="Elongation factor Ts, dimerisation domain"/>
    <property type="match status" value="1"/>
</dbReference>
<sequence>MKLRKRTGYSYVNCRKALVQFGSENIAQAEEWLRERAKTEGWAKAAKLSGRATTQGLVGVKSTGSLAAIVELSCETDFVARGESFKNLLEKLTESVVEHMRKNIPKDLPRKILAVDLELQSLVDAEGKALSETLTMAVGRLGENIAVRSIRALYAPEDTCLYSASHPREGSSSVSMGRFVSVIALKRASVEGLFPTDRLAAQLCQVRCSLFFFRHILRECNLPSH</sequence>
<gene>
    <name evidence="6" type="ORF">HPBE_LOCUS25387</name>
</gene>
<dbReference type="AlphaFoldDB" id="A0A183GRR8"/>
<dbReference type="Proteomes" id="UP000050761">
    <property type="component" value="Unassembled WGS sequence"/>
</dbReference>
<keyword evidence="2 4" id="KW-0251">Elongation factor</keyword>
<accession>A0A3P8I5P0</accession>
<name>A0A183GRR8_HELPZ</name>
<evidence type="ECO:0000313" key="8">
    <source>
        <dbReference type="WBParaSite" id="HPBE_0002538801-mRNA-1"/>
    </source>
</evidence>
<dbReference type="InterPro" id="IPR018101">
    <property type="entry name" value="Transl_elong_Ts_CS"/>
</dbReference>
<dbReference type="HAMAP" id="MF_00050">
    <property type="entry name" value="EF_Ts"/>
    <property type="match status" value="1"/>
</dbReference>
<evidence type="ECO:0000313" key="7">
    <source>
        <dbReference type="Proteomes" id="UP000050761"/>
    </source>
</evidence>
<dbReference type="Pfam" id="PF25025">
    <property type="entry name" value="EF-Ts_N"/>
    <property type="match status" value="1"/>
</dbReference>
<evidence type="ECO:0000313" key="6">
    <source>
        <dbReference type="EMBL" id="VDP50936.1"/>
    </source>
</evidence>
<dbReference type="InterPro" id="IPR009060">
    <property type="entry name" value="UBA-like_sf"/>
</dbReference>
<dbReference type="OrthoDB" id="277235at2759"/>
<dbReference type="PANTHER" id="PTHR11741:SF0">
    <property type="entry name" value="ELONGATION FACTOR TS, MITOCHONDRIAL"/>
    <property type="match status" value="1"/>
</dbReference>
<comment type="similarity">
    <text evidence="1 4">Belongs to the EF-Ts family.</text>
</comment>
<evidence type="ECO:0000256" key="4">
    <source>
        <dbReference type="HAMAP-Rule" id="MF_03135"/>
    </source>
</evidence>
<evidence type="ECO:0000259" key="5">
    <source>
        <dbReference type="Pfam" id="PF00889"/>
    </source>
</evidence>
<dbReference type="WBParaSite" id="HPBE_0002538801-mRNA-1">
    <property type="protein sequence ID" value="HPBE_0002538801-mRNA-1"/>
    <property type="gene ID" value="HPBE_0002538801"/>
</dbReference>
<keyword evidence="4" id="KW-0496">Mitochondrion</keyword>
<dbReference type="EMBL" id="UZAH01037822">
    <property type="protein sequence ID" value="VDP50936.1"/>
    <property type="molecule type" value="Genomic_DNA"/>
</dbReference>
<dbReference type="InterPro" id="IPR001816">
    <property type="entry name" value="Transl_elong_EFTs/EF1B"/>
</dbReference>
<comment type="subcellular location">
    <subcellularLocation>
        <location evidence="4">Mitochondrion</location>
    </subcellularLocation>
</comment>
<evidence type="ECO:0000256" key="1">
    <source>
        <dbReference type="ARBA" id="ARBA00005532"/>
    </source>
</evidence>
<dbReference type="GO" id="GO:0070125">
    <property type="term" value="P:mitochondrial translational elongation"/>
    <property type="evidence" value="ECO:0007669"/>
    <property type="project" value="TreeGrafter"/>
</dbReference>
<dbReference type="GO" id="GO:0003746">
    <property type="term" value="F:translation elongation factor activity"/>
    <property type="evidence" value="ECO:0007669"/>
    <property type="project" value="UniProtKB-UniRule"/>
</dbReference>